<dbReference type="UniPathway" id="UPA00253">
    <property type="reaction ID" value="UER00334"/>
</dbReference>
<comment type="pathway">
    <text evidence="5">Cofactor biosynthesis; NAD(+) biosynthesis; NAD(+) from deamido-NAD(+) (L-Gln route): step 1/1.</text>
</comment>
<comment type="similarity">
    <text evidence="6">Belongs to the NAD synthetase family.</text>
</comment>
<proteinExistence type="inferred from homology"/>
<dbReference type="KEGG" id="btur:DB313_02730"/>
<dbReference type="GO" id="GO:0009435">
    <property type="term" value="P:NAD+ biosynthetic process"/>
    <property type="evidence" value="ECO:0007669"/>
    <property type="project" value="UniProtKB-UniRule"/>
</dbReference>
<dbReference type="CDD" id="cd00553">
    <property type="entry name" value="NAD_synthase"/>
    <property type="match status" value="1"/>
</dbReference>
<dbReference type="FunFam" id="3.40.50.620:FF:000106">
    <property type="entry name" value="Glutamine-dependent NAD(+) synthetase"/>
    <property type="match status" value="1"/>
</dbReference>
<comment type="similarity">
    <text evidence="5">In the C-terminal section; belongs to the NAD synthetase family.</text>
</comment>
<evidence type="ECO:0000256" key="4">
    <source>
        <dbReference type="ARBA" id="ARBA00023027"/>
    </source>
</evidence>
<evidence type="ECO:0000256" key="2">
    <source>
        <dbReference type="ARBA" id="ARBA00022741"/>
    </source>
</evidence>
<dbReference type="InterPro" id="IPR036526">
    <property type="entry name" value="C-N_Hydrolase_sf"/>
</dbReference>
<feature type="domain" description="NAD/GMP synthase" evidence="8">
    <location>
        <begin position="242"/>
        <end position="487"/>
    </location>
</feature>
<dbReference type="PANTHER" id="PTHR23090">
    <property type="entry name" value="NH 3 /GLUTAMINE-DEPENDENT NAD + SYNTHETASE"/>
    <property type="match status" value="1"/>
</dbReference>
<evidence type="ECO:0000259" key="8">
    <source>
        <dbReference type="Pfam" id="PF02540"/>
    </source>
</evidence>
<dbReference type="NCBIfam" id="TIGR00552">
    <property type="entry name" value="nadE"/>
    <property type="match status" value="1"/>
</dbReference>
<evidence type="ECO:0000256" key="3">
    <source>
        <dbReference type="ARBA" id="ARBA00022840"/>
    </source>
</evidence>
<dbReference type="InterPro" id="IPR014729">
    <property type="entry name" value="Rossmann-like_a/b/a_fold"/>
</dbReference>
<sequence>MKICIAQIKHRISKLNETLDEFKKNCEYALQNNIDILIFPFMFVGYNEYDNLLRRPEILKINLDCLNFIKNQVDDRICVVFGHYDFYEGRIVDCVSAVNNHEFILTTREMNTPVLFEYKGHNIAVLNFEDELLFKGFDHEFSTYFIKSQYLLIPSKSCFTKEKNNLRLSFFEKVAVENNIEVAYANLYGVHDSVVFDGLSFFINKYGKLTQAKEFEEDILLNEGFHDLELDSPSAILDKVILAIVNALREYVCLNGFDKVHLGISGGIDSALVAYLACVALGSSKVIGISMPSKFSSSGSVSDAKELARGLGFKLIDMPIEMVFSTTLGFFNEYFNTKGITEENLQARLRGLFLMSYSNANRSLLLNTGNKSEIAVGYCTLYGDSCGGIALIGDLFKGDVYELARYINVREGRDVIPTNIILKEPSAELRPQQKDSDSLPIYEVLDEILMRYLIKNEPLDFLYKAFGKELVTKVLDLYSGSEYKRRQGSMIVKVSRKTFGNDILLPVSKVELTIDE</sequence>
<keyword evidence="2 5" id="KW-0547">Nucleotide-binding</keyword>
<keyword evidence="3 5" id="KW-0067">ATP-binding</keyword>
<evidence type="ECO:0000256" key="5">
    <source>
        <dbReference type="PIRNR" id="PIRNR006630"/>
    </source>
</evidence>
<dbReference type="Pfam" id="PF02540">
    <property type="entry name" value="NAD_synthase"/>
    <property type="match status" value="1"/>
</dbReference>
<keyword evidence="4 5" id="KW-0520">NAD</keyword>
<dbReference type="OrthoDB" id="9803818at2"/>
<dbReference type="SUPFAM" id="SSF56317">
    <property type="entry name" value="Carbon-nitrogen hydrolase"/>
    <property type="match status" value="1"/>
</dbReference>
<keyword evidence="1 5" id="KW-0436">Ligase</keyword>
<dbReference type="InterPro" id="IPR014445">
    <property type="entry name" value="Gln-dep_NAD_synthase"/>
</dbReference>
<name>A0A386PM33_9SPIR</name>
<gene>
    <name evidence="9" type="primary">nadE</name>
    <name evidence="9" type="ORF">DB313_02730</name>
</gene>
<evidence type="ECO:0000256" key="1">
    <source>
        <dbReference type="ARBA" id="ARBA00022598"/>
    </source>
</evidence>
<dbReference type="AlphaFoldDB" id="A0A386PM33"/>
<keyword evidence="7" id="KW-0175">Coiled coil</keyword>
<evidence type="ECO:0000313" key="9">
    <source>
        <dbReference type="EMBL" id="AYE36388.1"/>
    </source>
</evidence>
<accession>A0A386PM33</accession>
<dbReference type="EMBL" id="CP028884">
    <property type="protein sequence ID" value="AYE36388.1"/>
    <property type="molecule type" value="Genomic_DNA"/>
</dbReference>
<dbReference type="EC" id="6.3.5.1" evidence="5"/>
<dbReference type="PIRSF" id="PIRSF006630">
    <property type="entry name" value="NADS_GAT"/>
    <property type="match status" value="1"/>
</dbReference>
<dbReference type="Proteomes" id="UP000275571">
    <property type="component" value="Chromosome"/>
</dbReference>
<dbReference type="RefSeq" id="WP_120104310.1">
    <property type="nucleotide sequence ID" value="NZ_CP028884.1"/>
</dbReference>
<evidence type="ECO:0000313" key="10">
    <source>
        <dbReference type="Proteomes" id="UP000275571"/>
    </source>
</evidence>
<dbReference type="PANTHER" id="PTHR23090:SF9">
    <property type="entry name" value="GLUTAMINE-DEPENDENT NAD(+) SYNTHETASE"/>
    <property type="match status" value="1"/>
</dbReference>
<dbReference type="GO" id="GO:0005524">
    <property type="term" value="F:ATP binding"/>
    <property type="evidence" value="ECO:0007669"/>
    <property type="project" value="UniProtKB-UniRule"/>
</dbReference>
<comment type="catalytic activity">
    <reaction evidence="5">
        <text>deamido-NAD(+) + L-glutamine + ATP + H2O = L-glutamate + AMP + diphosphate + NAD(+) + H(+)</text>
        <dbReference type="Rhea" id="RHEA:24384"/>
        <dbReference type="ChEBI" id="CHEBI:15377"/>
        <dbReference type="ChEBI" id="CHEBI:15378"/>
        <dbReference type="ChEBI" id="CHEBI:29985"/>
        <dbReference type="ChEBI" id="CHEBI:30616"/>
        <dbReference type="ChEBI" id="CHEBI:33019"/>
        <dbReference type="ChEBI" id="CHEBI:57540"/>
        <dbReference type="ChEBI" id="CHEBI:58359"/>
        <dbReference type="ChEBI" id="CHEBI:58437"/>
        <dbReference type="ChEBI" id="CHEBI:456215"/>
        <dbReference type="EC" id="6.3.5.1"/>
    </reaction>
</comment>
<organism evidence="9 10">
    <name type="scientific">Borrelia turcica IST7</name>
    <dbReference type="NCBI Taxonomy" id="1104446"/>
    <lineage>
        <taxon>Bacteria</taxon>
        <taxon>Pseudomonadati</taxon>
        <taxon>Spirochaetota</taxon>
        <taxon>Spirochaetia</taxon>
        <taxon>Spirochaetales</taxon>
        <taxon>Borreliaceae</taxon>
        <taxon>Borrelia</taxon>
    </lineage>
</organism>
<protein>
    <recommendedName>
        <fullName evidence="5">Glutamine-dependent NAD(+) synthetase</fullName>
        <ecNumber evidence="5">6.3.5.1</ecNumber>
    </recommendedName>
    <alternativeName>
        <fullName evidence="5">NAD(+) synthase [glutamine-hydrolyzing]</fullName>
    </alternativeName>
</protein>
<reference evidence="9 10" key="1">
    <citation type="journal article" date="2018" name="Infect. Genet. Evol.">
        <title>Genome-wide analysis of Borrelia turcica and 'Candidatus Borrelia tachyglossi' shows relapsing fever-like genomes with unique genomic links to Lyme disease Borrelia.</title>
        <authorList>
            <person name="Gofton A.W."/>
            <person name="Margos G."/>
            <person name="Fingerle V."/>
            <person name="Hepner S."/>
            <person name="Loh S.M."/>
            <person name="Ryan U."/>
            <person name="Irwin P."/>
            <person name="Oskam C.L."/>
        </authorList>
    </citation>
    <scope>NUCLEOTIDE SEQUENCE [LARGE SCALE GENOMIC DNA]</scope>
    <source>
        <strain evidence="9 10">IST7</strain>
    </source>
</reference>
<dbReference type="SUPFAM" id="SSF52402">
    <property type="entry name" value="Adenine nucleotide alpha hydrolases-like"/>
    <property type="match status" value="1"/>
</dbReference>
<dbReference type="InterPro" id="IPR003694">
    <property type="entry name" value="NAD_synthase"/>
</dbReference>
<dbReference type="GO" id="GO:0003952">
    <property type="term" value="F:NAD+ synthase (glutamine-hydrolyzing) activity"/>
    <property type="evidence" value="ECO:0007669"/>
    <property type="project" value="UniProtKB-UniRule"/>
</dbReference>
<dbReference type="Gene3D" id="3.60.110.10">
    <property type="entry name" value="Carbon-nitrogen hydrolase"/>
    <property type="match status" value="1"/>
</dbReference>
<dbReference type="GO" id="GO:0005737">
    <property type="term" value="C:cytoplasm"/>
    <property type="evidence" value="ECO:0007669"/>
    <property type="project" value="InterPro"/>
</dbReference>
<dbReference type="Gene3D" id="3.40.50.620">
    <property type="entry name" value="HUPs"/>
    <property type="match status" value="1"/>
</dbReference>
<evidence type="ECO:0000256" key="7">
    <source>
        <dbReference type="SAM" id="Coils"/>
    </source>
</evidence>
<dbReference type="GO" id="GO:0004359">
    <property type="term" value="F:glutaminase activity"/>
    <property type="evidence" value="ECO:0007669"/>
    <property type="project" value="InterPro"/>
</dbReference>
<keyword evidence="10" id="KW-1185">Reference proteome</keyword>
<dbReference type="InterPro" id="IPR022310">
    <property type="entry name" value="NAD/GMP_synthase"/>
</dbReference>
<feature type="coiled-coil region" evidence="7">
    <location>
        <begin position="5"/>
        <end position="32"/>
    </location>
</feature>
<evidence type="ECO:0000256" key="6">
    <source>
        <dbReference type="RuleBase" id="RU003811"/>
    </source>
</evidence>